<dbReference type="AlphaFoldDB" id="Q4WF98"/>
<dbReference type="OrthoDB" id="1274115at2759"/>
<dbReference type="InterPro" id="IPR036291">
    <property type="entry name" value="NAD(P)-bd_dom_sf"/>
</dbReference>
<dbReference type="InterPro" id="IPR051911">
    <property type="entry name" value="SDR_oxidoreductase"/>
</dbReference>
<dbReference type="SUPFAM" id="SSF51735">
    <property type="entry name" value="NAD(P)-binding Rossmann-fold domains"/>
    <property type="match status" value="1"/>
</dbReference>
<dbReference type="KEGG" id="afm:AFUA_3G02950"/>
<dbReference type="GO" id="GO:0016491">
    <property type="term" value="F:oxidoreductase activity"/>
    <property type="evidence" value="ECO:0007669"/>
    <property type="project" value="UniProtKB-KW"/>
</dbReference>
<dbReference type="GeneID" id="3506140"/>
<comment type="caution">
    <text evidence="3">The sequence shown here is derived from an EMBL/GenBank/DDBJ whole genome shotgun (WGS) entry which is preliminary data.</text>
</comment>
<evidence type="ECO:0000256" key="1">
    <source>
        <dbReference type="ARBA" id="ARBA00006484"/>
    </source>
</evidence>
<name>Q4WF98_ASPFU</name>
<dbReference type="PANTHER" id="PTHR43976">
    <property type="entry name" value="SHORT CHAIN DEHYDROGENASE"/>
    <property type="match status" value="1"/>
</dbReference>
<comment type="similarity">
    <text evidence="1">Belongs to the short-chain dehydrogenases/reductases (SDR) family.</text>
</comment>
<dbReference type="eggNOG" id="KOG1205">
    <property type="taxonomic scope" value="Eukaryota"/>
</dbReference>
<keyword evidence="4" id="KW-1185">Reference proteome</keyword>
<evidence type="ECO:0000313" key="4">
    <source>
        <dbReference type="Proteomes" id="UP000002530"/>
    </source>
</evidence>
<dbReference type="RefSeq" id="XP_748617.1">
    <property type="nucleotide sequence ID" value="XM_743524.1"/>
</dbReference>
<dbReference type="PANTHER" id="PTHR43976:SF16">
    <property type="entry name" value="SHORT-CHAIN DEHYDROGENASE_REDUCTASE FAMILY PROTEIN"/>
    <property type="match status" value="1"/>
</dbReference>
<evidence type="ECO:0000313" key="3">
    <source>
        <dbReference type="EMBL" id="EAL86579.1"/>
    </source>
</evidence>
<dbReference type="InParanoid" id="Q4WF98"/>
<proteinExistence type="inferred from homology"/>
<dbReference type="HOGENOM" id="CLU_1331677_0_0_1"/>
<evidence type="ECO:0000256" key="2">
    <source>
        <dbReference type="ARBA" id="ARBA00023002"/>
    </source>
</evidence>
<dbReference type="PRINTS" id="PR00081">
    <property type="entry name" value="GDHRDH"/>
</dbReference>
<protein>
    <submittedName>
        <fullName evidence="3">Short-chain oxidoreductase, putative</fullName>
        <ecNumber evidence="3">1.-.-.-</ecNumber>
    </submittedName>
</protein>
<dbReference type="Gene3D" id="3.40.50.720">
    <property type="entry name" value="NAD(P)-binding Rossmann-like Domain"/>
    <property type="match status" value="1"/>
</dbReference>
<dbReference type="Pfam" id="PF00106">
    <property type="entry name" value="adh_short"/>
    <property type="match status" value="1"/>
</dbReference>
<gene>
    <name evidence="3" type="ORF">AFUA_3G02950</name>
</gene>
<keyword evidence="2 3" id="KW-0560">Oxidoreductase</keyword>
<dbReference type="EC" id="1.-.-.-" evidence="3"/>
<reference evidence="3 4" key="1">
    <citation type="journal article" date="2005" name="Nature">
        <title>Genomic sequence of the pathogenic and allergenic filamentous fungus Aspergillus fumigatus.</title>
        <authorList>
            <person name="Nierman W.C."/>
            <person name="Pain A."/>
            <person name="Anderson M.J."/>
            <person name="Wortman J.R."/>
            <person name="Kim H.S."/>
            <person name="Arroyo J."/>
            <person name="Berriman M."/>
            <person name="Abe K."/>
            <person name="Archer D.B."/>
            <person name="Bermejo C."/>
            <person name="Bennett J."/>
            <person name="Bowyer P."/>
            <person name="Chen D."/>
            <person name="Collins M."/>
            <person name="Coulsen R."/>
            <person name="Davies R."/>
            <person name="Dyer P.S."/>
            <person name="Farman M."/>
            <person name="Fedorova N."/>
            <person name="Fedorova N."/>
            <person name="Feldblyum T.V."/>
            <person name="Fischer R."/>
            <person name="Fosker N."/>
            <person name="Fraser A."/>
            <person name="Garcia J.L."/>
            <person name="Garcia M.J."/>
            <person name="Goble A."/>
            <person name="Goldman G.H."/>
            <person name="Gomi K."/>
            <person name="Griffith-Jones S."/>
            <person name="Gwilliam R."/>
            <person name="Haas B."/>
            <person name="Haas H."/>
            <person name="Harris D."/>
            <person name="Horiuchi H."/>
            <person name="Huang J."/>
            <person name="Humphray S."/>
            <person name="Jimenez J."/>
            <person name="Keller N."/>
            <person name="Khouri H."/>
            <person name="Kitamoto K."/>
            <person name="Kobayashi T."/>
            <person name="Konzack S."/>
            <person name="Kulkarni R."/>
            <person name="Kumagai T."/>
            <person name="Lafon A."/>
            <person name="Latge J.P."/>
            <person name="Li W."/>
            <person name="Lord A."/>
            <person name="Lu C."/>
            <person name="Majoros W.H."/>
            <person name="May G.S."/>
            <person name="Miller B.L."/>
            <person name="Mohamoud Y."/>
            <person name="Molina M."/>
            <person name="Monod M."/>
            <person name="Mouyna I."/>
            <person name="Mulligan S."/>
            <person name="Murphy L."/>
            <person name="O'Neil S."/>
            <person name="Paulsen I."/>
            <person name="Penalva M.A."/>
            <person name="Pertea M."/>
            <person name="Price C."/>
            <person name="Pritchard B.L."/>
            <person name="Quail M.A."/>
            <person name="Rabbinowitsch E."/>
            <person name="Rawlins N."/>
            <person name="Rajandream M.A."/>
            <person name="Reichard U."/>
            <person name="Renauld H."/>
            <person name="Robson G.D."/>
            <person name="Rodriguez de Cordoba S."/>
            <person name="Rodriguez-Pena J.M."/>
            <person name="Ronning C.M."/>
            <person name="Rutter S."/>
            <person name="Salzberg S.L."/>
            <person name="Sanchez M."/>
            <person name="Sanchez-Ferrero J.C."/>
            <person name="Saunders D."/>
            <person name="Seeger K."/>
            <person name="Squares R."/>
            <person name="Squares S."/>
            <person name="Takeuchi M."/>
            <person name="Tekaia F."/>
            <person name="Turner G."/>
            <person name="Vazquez de Aldana C.R."/>
            <person name="Weidman J."/>
            <person name="White O."/>
            <person name="Woodward J."/>
            <person name="Yu J.H."/>
            <person name="Fraser C."/>
            <person name="Galagan J.E."/>
            <person name="Asai K."/>
            <person name="Machida M."/>
            <person name="Hall N."/>
            <person name="Barrell B."/>
            <person name="Denning D.W."/>
        </authorList>
    </citation>
    <scope>NUCLEOTIDE SEQUENCE [LARGE SCALE GENOMIC DNA]</scope>
    <source>
        <strain evidence="3 4">Af293</strain>
    </source>
</reference>
<sequence>MAQVWLITGCSSGFSSKFVTQVLFRRDKLDVTAFQETPNQKASDAIAINRKVDVLVNNTAYTQFSTLEDMKLGDHVSQFTTNSFKTINITRAFLPHLRKRREGVIVHIGSMAAWESYPAVGAYSASKAATDATEALDHGTNDLGIKTLLVESCQCRTELLSAESRVFAEPKFPEYQELTGANGKQRSDPKKQLHVSLMWSRGERGQKRDSGQRSWRWARMRWQPFGRSDKIR</sequence>
<dbReference type="Proteomes" id="UP000002530">
    <property type="component" value="Unassembled WGS sequence"/>
</dbReference>
<accession>Q4WF98</accession>
<dbReference type="EMBL" id="AAHF01000010">
    <property type="protein sequence ID" value="EAL86579.1"/>
    <property type="molecule type" value="Genomic_DNA"/>
</dbReference>
<organism evidence="3 4">
    <name type="scientific">Aspergillus fumigatus (strain ATCC MYA-4609 / CBS 101355 / FGSC A1100 / Af293)</name>
    <name type="common">Neosartorya fumigata</name>
    <dbReference type="NCBI Taxonomy" id="330879"/>
    <lineage>
        <taxon>Eukaryota</taxon>
        <taxon>Fungi</taxon>
        <taxon>Dikarya</taxon>
        <taxon>Ascomycota</taxon>
        <taxon>Pezizomycotina</taxon>
        <taxon>Eurotiomycetes</taxon>
        <taxon>Eurotiomycetidae</taxon>
        <taxon>Eurotiales</taxon>
        <taxon>Aspergillaceae</taxon>
        <taxon>Aspergillus</taxon>
        <taxon>Aspergillus subgen. Fumigati</taxon>
    </lineage>
</organism>
<dbReference type="InterPro" id="IPR002347">
    <property type="entry name" value="SDR_fam"/>
</dbReference>